<dbReference type="Gene3D" id="3.40.462.20">
    <property type="match status" value="1"/>
</dbReference>
<keyword evidence="4" id="KW-0274">FAD</keyword>
<dbReference type="Proteomes" id="UP000184546">
    <property type="component" value="Unassembled WGS sequence"/>
</dbReference>
<comment type="similarity">
    <text evidence="2">Belongs to the oxygen-dependent FAD-linked oxidoreductase family.</text>
</comment>
<dbReference type="Gene3D" id="3.30.465.10">
    <property type="match status" value="1"/>
</dbReference>
<dbReference type="InterPro" id="IPR006094">
    <property type="entry name" value="Oxid_FAD_bind_N"/>
</dbReference>
<evidence type="ECO:0000313" key="8">
    <source>
        <dbReference type="Proteomes" id="UP000184546"/>
    </source>
</evidence>
<dbReference type="GO" id="GO:0071949">
    <property type="term" value="F:FAD binding"/>
    <property type="evidence" value="ECO:0007669"/>
    <property type="project" value="InterPro"/>
</dbReference>
<dbReference type="InterPro" id="IPR016166">
    <property type="entry name" value="FAD-bd_PCMH"/>
</dbReference>
<dbReference type="GO" id="GO:0016491">
    <property type="term" value="F:oxidoreductase activity"/>
    <property type="evidence" value="ECO:0007669"/>
    <property type="project" value="UniProtKB-KW"/>
</dbReference>
<organism evidence="7 8">
    <name type="scientific">Aspergillus aculeatus (strain ATCC 16872 / CBS 172.66 / WB 5094)</name>
    <dbReference type="NCBI Taxonomy" id="690307"/>
    <lineage>
        <taxon>Eukaryota</taxon>
        <taxon>Fungi</taxon>
        <taxon>Dikarya</taxon>
        <taxon>Ascomycota</taxon>
        <taxon>Pezizomycotina</taxon>
        <taxon>Eurotiomycetes</taxon>
        <taxon>Eurotiomycetidae</taxon>
        <taxon>Eurotiales</taxon>
        <taxon>Aspergillaceae</taxon>
        <taxon>Aspergillus</taxon>
        <taxon>Aspergillus subgen. Circumdati</taxon>
    </lineage>
</organism>
<evidence type="ECO:0000256" key="4">
    <source>
        <dbReference type="ARBA" id="ARBA00022827"/>
    </source>
</evidence>
<reference evidence="8" key="1">
    <citation type="journal article" date="2017" name="Genome Biol.">
        <title>Comparative genomics reveals high biological diversity and specific adaptations in the industrially and medically important fungal genus Aspergillus.</title>
        <authorList>
            <person name="de Vries R.P."/>
            <person name="Riley R."/>
            <person name="Wiebenga A."/>
            <person name="Aguilar-Osorio G."/>
            <person name="Amillis S."/>
            <person name="Uchima C.A."/>
            <person name="Anderluh G."/>
            <person name="Asadollahi M."/>
            <person name="Askin M."/>
            <person name="Barry K."/>
            <person name="Battaglia E."/>
            <person name="Bayram O."/>
            <person name="Benocci T."/>
            <person name="Braus-Stromeyer S.A."/>
            <person name="Caldana C."/>
            <person name="Canovas D."/>
            <person name="Cerqueira G.C."/>
            <person name="Chen F."/>
            <person name="Chen W."/>
            <person name="Choi C."/>
            <person name="Clum A."/>
            <person name="Dos Santos R.A."/>
            <person name="Damasio A.R."/>
            <person name="Diallinas G."/>
            <person name="Emri T."/>
            <person name="Fekete E."/>
            <person name="Flipphi M."/>
            <person name="Freyberg S."/>
            <person name="Gallo A."/>
            <person name="Gournas C."/>
            <person name="Habgood R."/>
            <person name="Hainaut M."/>
            <person name="Harispe M.L."/>
            <person name="Henrissat B."/>
            <person name="Hilden K.S."/>
            <person name="Hope R."/>
            <person name="Hossain A."/>
            <person name="Karabika E."/>
            <person name="Karaffa L."/>
            <person name="Karanyi Z."/>
            <person name="Krasevec N."/>
            <person name="Kuo A."/>
            <person name="Kusch H."/>
            <person name="LaButti K."/>
            <person name="Lagendijk E.L."/>
            <person name="Lapidus A."/>
            <person name="Levasseur A."/>
            <person name="Lindquist E."/>
            <person name="Lipzen A."/>
            <person name="Logrieco A.F."/>
            <person name="MacCabe A."/>
            <person name="Maekelae M.R."/>
            <person name="Malavazi I."/>
            <person name="Melin P."/>
            <person name="Meyer V."/>
            <person name="Mielnichuk N."/>
            <person name="Miskei M."/>
            <person name="Molnar A.P."/>
            <person name="Mule G."/>
            <person name="Ngan C.Y."/>
            <person name="Orejas M."/>
            <person name="Orosz E."/>
            <person name="Ouedraogo J.P."/>
            <person name="Overkamp K.M."/>
            <person name="Park H.-S."/>
            <person name="Perrone G."/>
            <person name="Piumi F."/>
            <person name="Punt P.J."/>
            <person name="Ram A.F."/>
            <person name="Ramon A."/>
            <person name="Rauscher S."/>
            <person name="Record E."/>
            <person name="Riano-Pachon D.M."/>
            <person name="Robert V."/>
            <person name="Roehrig J."/>
            <person name="Ruller R."/>
            <person name="Salamov A."/>
            <person name="Salih N.S."/>
            <person name="Samson R.A."/>
            <person name="Sandor E."/>
            <person name="Sanguinetti M."/>
            <person name="Schuetze T."/>
            <person name="Sepcic K."/>
            <person name="Shelest E."/>
            <person name="Sherlock G."/>
            <person name="Sophianopoulou V."/>
            <person name="Squina F.M."/>
            <person name="Sun H."/>
            <person name="Susca A."/>
            <person name="Todd R.B."/>
            <person name="Tsang A."/>
            <person name="Unkles S.E."/>
            <person name="van de Wiele N."/>
            <person name="van Rossen-Uffink D."/>
            <person name="Oliveira J.V."/>
            <person name="Vesth T.C."/>
            <person name="Visser J."/>
            <person name="Yu J.-H."/>
            <person name="Zhou M."/>
            <person name="Andersen M.R."/>
            <person name="Archer D.B."/>
            <person name="Baker S.E."/>
            <person name="Benoit I."/>
            <person name="Brakhage A.A."/>
            <person name="Braus G.H."/>
            <person name="Fischer R."/>
            <person name="Frisvad J.C."/>
            <person name="Goldman G.H."/>
            <person name="Houbraken J."/>
            <person name="Oakley B."/>
            <person name="Pocsi I."/>
            <person name="Scazzocchio C."/>
            <person name="Seiboth B."/>
            <person name="vanKuyk P.A."/>
            <person name="Wortman J."/>
            <person name="Dyer P.S."/>
            <person name="Grigoriev I.V."/>
        </authorList>
    </citation>
    <scope>NUCLEOTIDE SEQUENCE [LARGE SCALE GENOMIC DNA]</scope>
    <source>
        <strain evidence="8">ATCC 16872 / CBS 172.66 / WB 5094</strain>
    </source>
</reference>
<dbReference type="Pfam" id="PF01565">
    <property type="entry name" value="FAD_binding_4"/>
    <property type="match status" value="1"/>
</dbReference>
<sequence length="450" mass="50127">IQYARDHHIPFLAQSGGHALAGSVVVGDEDLLQINLRQLNEVRFDSTGTFATVGGGVLMDEFINATHRNGRVTTVGSSPCTGVMGVTLGGGLGRLQGLYGYMIDNIVQMTVVLYDGSIRTVSPHENRDLWWGMRGAGQQFGVVTEAMIRTYPQQNDGMHFVADLEFESTAAAQIFAAVNRMASPALPSHLAITIVSHYQGDGEPSLLLVNFVWSGPRETSLEYLRIFQELDPVSCRESSVPWDVLPWVTYRALNRLICDNPGGQKNSYSASVAVYDPEAMAALVHDWEARNRNPKSRGRVRFSLMMQTFGNTSTSTSRRAVEEEDAFPWRNRLNHLVSLQAQYTDESWRAEVDDLLRAKRDLLVGDGRLQQYVNLGHGVGDPVKALYGYEGTRLRRLRALKARYDPEGWFDLYQPLRRSGARRGHSLGWGQEGMIMHDQQVGDGSSHNEL</sequence>
<evidence type="ECO:0000256" key="1">
    <source>
        <dbReference type="ARBA" id="ARBA00001974"/>
    </source>
</evidence>
<dbReference type="EMBL" id="KV879109">
    <property type="protein sequence ID" value="OJJ94571.1"/>
    <property type="molecule type" value="Genomic_DNA"/>
</dbReference>
<dbReference type="OrthoDB" id="415825at2759"/>
<accession>A0A1L9WEH0</accession>
<dbReference type="InterPro" id="IPR036318">
    <property type="entry name" value="FAD-bd_PCMH-like_sf"/>
</dbReference>
<dbReference type="AlphaFoldDB" id="A0A1L9WEH0"/>
<comment type="cofactor">
    <cofactor evidence="1">
        <name>FAD</name>
        <dbReference type="ChEBI" id="CHEBI:57692"/>
    </cofactor>
</comment>
<dbReference type="PROSITE" id="PS51387">
    <property type="entry name" value="FAD_PCMH"/>
    <property type="match status" value="1"/>
</dbReference>
<proteinExistence type="inferred from homology"/>
<evidence type="ECO:0000259" key="6">
    <source>
        <dbReference type="PROSITE" id="PS51387"/>
    </source>
</evidence>
<dbReference type="GeneID" id="30974149"/>
<feature type="domain" description="FAD-binding PCMH-type" evidence="6">
    <location>
        <begin position="1"/>
        <end position="153"/>
    </location>
</feature>
<dbReference type="STRING" id="690307.A0A1L9WEH0"/>
<evidence type="ECO:0000256" key="3">
    <source>
        <dbReference type="ARBA" id="ARBA00022630"/>
    </source>
</evidence>
<dbReference type="SUPFAM" id="SSF56176">
    <property type="entry name" value="FAD-binding/transporter-associated domain-like"/>
    <property type="match status" value="1"/>
</dbReference>
<keyword evidence="8" id="KW-1185">Reference proteome</keyword>
<dbReference type="PANTHER" id="PTHR42973:SF9">
    <property type="entry name" value="FAD-BINDING PCMH-TYPE DOMAIN-CONTAINING PROTEIN-RELATED"/>
    <property type="match status" value="1"/>
</dbReference>
<protein>
    <recommendedName>
        <fullName evidence="6">FAD-binding PCMH-type domain-containing protein</fullName>
    </recommendedName>
</protein>
<feature type="non-terminal residue" evidence="7">
    <location>
        <position position="1"/>
    </location>
</feature>
<gene>
    <name evidence="7" type="ORF">ASPACDRAFT_37783</name>
</gene>
<dbReference type="PANTHER" id="PTHR42973">
    <property type="entry name" value="BINDING OXIDOREDUCTASE, PUTATIVE (AFU_ORTHOLOGUE AFUA_1G17690)-RELATED"/>
    <property type="match status" value="1"/>
</dbReference>
<keyword evidence="3" id="KW-0285">Flavoprotein</keyword>
<dbReference type="RefSeq" id="XP_020050911.1">
    <property type="nucleotide sequence ID" value="XM_020200335.1"/>
</dbReference>
<dbReference type="InterPro" id="IPR016169">
    <property type="entry name" value="FAD-bd_PCMH_sub2"/>
</dbReference>
<evidence type="ECO:0000313" key="7">
    <source>
        <dbReference type="EMBL" id="OJJ94571.1"/>
    </source>
</evidence>
<dbReference type="VEuPathDB" id="FungiDB:ASPACDRAFT_37783"/>
<keyword evidence="5" id="KW-0560">Oxidoreductase</keyword>
<dbReference type="OMA" id="TWDLEYT"/>
<name>A0A1L9WEH0_ASPA1</name>
<evidence type="ECO:0000256" key="2">
    <source>
        <dbReference type="ARBA" id="ARBA00005466"/>
    </source>
</evidence>
<dbReference type="InterPro" id="IPR050416">
    <property type="entry name" value="FAD-linked_Oxidoreductase"/>
</dbReference>
<evidence type="ECO:0000256" key="5">
    <source>
        <dbReference type="ARBA" id="ARBA00023002"/>
    </source>
</evidence>